<dbReference type="EMBL" id="CM043798">
    <property type="protein sequence ID" value="KAI4814402.1"/>
    <property type="molecule type" value="Genomic_DNA"/>
</dbReference>
<proteinExistence type="predicted"/>
<organism evidence="1 2">
    <name type="scientific">Chaenocephalus aceratus</name>
    <name type="common">Blackfin icefish</name>
    <name type="synonym">Chaenichthys aceratus</name>
    <dbReference type="NCBI Taxonomy" id="36190"/>
    <lineage>
        <taxon>Eukaryota</taxon>
        <taxon>Metazoa</taxon>
        <taxon>Chordata</taxon>
        <taxon>Craniata</taxon>
        <taxon>Vertebrata</taxon>
        <taxon>Euteleostomi</taxon>
        <taxon>Actinopterygii</taxon>
        <taxon>Neopterygii</taxon>
        <taxon>Teleostei</taxon>
        <taxon>Neoteleostei</taxon>
        <taxon>Acanthomorphata</taxon>
        <taxon>Eupercaria</taxon>
        <taxon>Perciformes</taxon>
        <taxon>Notothenioidei</taxon>
        <taxon>Channichthyidae</taxon>
        <taxon>Chaenocephalus</taxon>
    </lineage>
</organism>
<accession>A0ACB9WL07</accession>
<feature type="non-terminal residue" evidence="1">
    <location>
        <position position="1"/>
    </location>
</feature>
<feature type="non-terminal residue" evidence="1">
    <location>
        <position position="65"/>
    </location>
</feature>
<name>A0ACB9WL07_CHAAC</name>
<protein>
    <submittedName>
        <fullName evidence="1">Uncharacterized protein</fullName>
    </submittedName>
</protein>
<gene>
    <name evidence="1" type="ORF">KUCAC02_003598</name>
</gene>
<keyword evidence="2" id="KW-1185">Reference proteome</keyword>
<comment type="caution">
    <text evidence="1">The sequence shown here is derived from an EMBL/GenBank/DDBJ whole genome shotgun (WGS) entry which is preliminary data.</text>
</comment>
<evidence type="ECO:0000313" key="2">
    <source>
        <dbReference type="Proteomes" id="UP001057452"/>
    </source>
</evidence>
<reference evidence="1" key="1">
    <citation type="submission" date="2022-05" db="EMBL/GenBank/DDBJ databases">
        <title>Chromosome-level genome of Chaenocephalus aceratus.</title>
        <authorList>
            <person name="Park H."/>
        </authorList>
    </citation>
    <scope>NUCLEOTIDE SEQUENCE</scope>
    <source>
        <strain evidence="1">KU_202001</strain>
    </source>
</reference>
<dbReference type="Proteomes" id="UP001057452">
    <property type="component" value="Chromosome 14"/>
</dbReference>
<sequence length="65" mass="7282">VVDHTAPEPVQSSGYSNPDHTYSMIQRCSAPIRSPLSGCRRLYGSFVLSQKARQDNVNKQTPIYE</sequence>
<evidence type="ECO:0000313" key="1">
    <source>
        <dbReference type="EMBL" id="KAI4814402.1"/>
    </source>
</evidence>